<accession>A0A409VTN8</accession>
<dbReference type="AlphaFoldDB" id="A0A409VTN8"/>
<dbReference type="Proteomes" id="UP000284706">
    <property type="component" value="Unassembled WGS sequence"/>
</dbReference>
<evidence type="ECO:0000313" key="2">
    <source>
        <dbReference type="EMBL" id="PPQ69603.1"/>
    </source>
</evidence>
<protein>
    <submittedName>
        <fullName evidence="2">Uncharacterized protein</fullName>
    </submittedName>
</protein>
<feature type="region of interest" description="Disordered" evidence="1">
    <location>
        <begin position="1"/>
        <end position="27"/>
    </location>
</feature>
<evidence type="ECO:0000313" key="3">
    <source>
        <dbReference type="Proteomes" id="UP000284706"/>
    </source>
</evidence>
<organism evidence="2 3">
    <name type="scientific">Gymnopilus dilepis</name>
    <dbReference type="NCBI Taxonomy" id="231916"/>
    <lineage>
        <taxon>Eukaryota</taxon>
        <taxon>Fungi</taxon>
        <taxon>Dikarya</taxon>
        <taxon>Basidiomycota</taxon>
        <taxon>Agaricomycotina</taxon>
        <taxon>Agaricomycetes</taxon>
        <taxon>Agaricomycetidae</taxon>
        <taxon>Agaricales</taxon>
        <taxon>Agaricineae</taxon>
        <taxon>Hymenogastraceae</taxon>
        <taxon>Gymnopilus</taxon>
    </lineage>
</organism>
<evidence type="ECO:0000256" key="1">
    <source>
        <dbReference type="SAM" id="MobiDB-lite"/>
    </source>
</evidence>
<gene>
    <name evidence="2" type="ORF">CVT26_001591</name>
</gene>
<name>A0A409VTN8_9AGAR</name>
<comment type="caution">
    <text evidence="2">The sequence shown here is derived from an EMBL/GenBank/DDBJ whole genome shotgun (WGS) entry which is preliminary data.</text>
</comment>
<dbReference type="EMBL" id="NHYE01005568">
    <property type="protein sequence ID" value="PPQ69603.1"/>
    <property type="molecule type" value="Genomic_DNA"/>
</dbReference>
<proteinExistence type="predicted"/>
<feature type="compositionally biased region" description="Polar residues" evidence="1">
    <location>
        <begin position="8"/>
        <end position="22"/>
    </location>
</feature>
<feature type="region of interest" description="Disordered" evidence="1">
    <location>
        <begin position="134"/>
        <end position="160"/>
    </location>
</feature>
<keyword evidence="3" id="KW-1185">Reference proteome</keyword>
<sequence>MAIKVHRASQSPSFEQLGSHGTTIMKKKRRSKKDFDVHFAKRLPSLLESYTACRMRALLGVYLNHLYPHPAESARPSRTAGQHVQRVFFIFRDDGNSVRSTPIIQEKMWDTLARPAAAAAPVLGYYNRGNRSTADKNDLLGNRRDKLSLGSSSNEKAKDYRVKVKRRLAG</sequence>
<dbReference type="InParanoid" id="A0A409VTN8"/>
<reference evidence="2 3" key="1">
    <citation type="journal article" date="2018" name="Evol. Lett.">
        <title>Horizontal gene cluster transfer increased hallucinogenic mushroom diversity.</title>
        <authorList>
            <person name="Reynolds H.T."/>
            <person name="Vijayakumar V."/>
            <person name="Gluck-Thaler E."/>
            <person name="Korotkin H.B."/>
            <person name="Matheny P.B."/>
            <person name="Slot J.C."/>
        </authorList>
    </citation>
    <scope>NUCLEOTIDE SEQUENCE [LARGE SCALE GENOMIC DNA]</scope>
    <source>
        <strain evidence="2 3">SRW20</strain>
    </source>
</reference>
<feature type="compositionally biased region" description="Basic and acidic residues" evidence="1">
    <location>
        <begin position="134"/>
        <end position="147"/>
    </location>
</feature>